<dbReference type="AlphaFoldDB" id="A0A2W4ZZE6"/>
<comment type="caution">
    <text evidence="2">The sequence shown here is derived from an EMBL/GenBank/DDBJ whole genome shotgun (WGS) entry which is preliminary data.</text>
</comment>
<dbReference type="SUPFAM" id="SSF53756">
    <property type="entry name" value="UDP-Glycosyltransferase/glycogen phosphorylase"/>
    <property type="match status" value="1"/>
</dbReference>
<feature type="domain" description="Glycosyl transferase family 1" evidence="1">
    <location>
        <begin position="238"/>
        <end position="385"/>
    </location>
</feature>
<dbReference type="PANTHER" id="PTHR46401:SF9">
    <property type="entry name" value="MANNOSYLTRANSFERASE A"/>
    <property type="match status" value="1"/>
</dbReference>
<dbReference type="Gene3D" id="3.40.50.2000">
    <property type="entry name" value="Glycogen Phosphorylase B"/>
    <property type="match status" value="1"/>
</dbReference>
<gene>
    <name evidence="2" type="ORF">DI623_15945</name>
</gene>
<dbReference type="Proteomes" id="UP000249066">
    <property type="component" value="Unassembled WGS sequence"/>
</dbReference>
<dbReference type="Pfam" id="PF00534">
    <property type="entry name" value="Glycos_transf_1"/>
    <property type="match status" value="1"/>
</dbReference>
<keyword evidence="2" id="KW-0808">Transferase</keyword>
<name>A0A2W4ZZE6_9SPHN</name>
<dbReference type="GO" id="GO:0016757">
    <property type="term" value="F:glycosyltransferase activity"/>
    <property type="evidence" value="ECO:0007669"/>
    <property type="project" value="InterPro"/>
</dbReference>
<evidence type="ECO:0000259" key="1">
    <source>
        <dbReference type="Pfam" id="PF00534"/>
    </source>
</evidence>
<accession>A0A2W4ZZE6</accession>
<evidence type="ECO:0000313" key="3">
    <source>
        <dbReference type="Proteomes" id="UP000249066"/>
    </source>
</evidence>
<dbReference type="EMBL" id="QFNN01000174">
    <property type="protein sequence ID" value="PZO86756.1"/>
    <property type="molecule type" value="Genomic_DNA"/>
</dbReference>
<reference evidence="2 3" key="1">
    <citation type="submission" date="2017-08" db="EMBL/GenBank/DDBJ databases">
        <title>Infants hospitalized years apart are colonized by the same room-sourced microbial strains.</title>
        <authorList>
            <person name="Brooks B."/>
            <person name="Olm M.R."/>
            <person name="Firek B.A."/>
            <person name="Baker R."/>
            <person name="Thomas B.C."/>
            <person name="Morowitz M.J."/>
            <person name="Banfield J.F."/>
        </authorList>
    </citation>
    <scope>NUCLEOTIDE SEQUENCE [LARGE SCALE GENOMIC DNA]</scope>
    <source>
        <strain evidence="2">S2_018_000_R2_101</strain>
    </source>
</reference>
<evidence type="ECO:0000313" key="2">
    <source>
        <dbReference type="EMBL" id="PZO86756.1"/>
    </source>
</evidence>
<dbReference type="PANTHER" id="PTHR46401">
    <property type="entry name" value="GLYCOSYLTRANSFERASE WBBK-RELATED"/>
    <property type="match status" value="1"/>
</dbReference>
<dbReference type="CDD" id="cd03809">
    <property type="entry name" value="GT4_MtfB-like"/>
    <property type="match status" value="1"/>
</dbReference>
<proteinExistence type="predicted"/>
<dbReference type="InterPro" id="IPR001296">
    <property type="entry name" value="Glyco_trans_1"/>
</dbReference>
<sequence length="414" mass="46211">MRSFFELLPSRIDQAIAGRTLRTFRVRRQRDRFGAAPAASDGQPRRLYIDVTVISRHDAGTGIQRVVRALALALVDEASPAWEVHFVAATRRRAYRHIAWPDAGRAVAPIAIEARPGDVFLGLDFSLDMIRRHRRQLAKFRLDGGGLWFLIYDLLPVERPEWFSPNNVIRYKAWLETIAGIANGLLSISQQTADDLKHVLADQYGLTGGYSTGIIPMGHAIMESVLQNAADISSAPSVRFDTTHPFLLMVGTLEPRKGHADILAAFNELWRQGSDYRLVLVGRQGWQVESLCNAIRNHPEHGAKLLWFDDVDDLELEQIYQACEGFIIASHAEGFGLPLIEALGHLKPVLARDLPVFRVHEDRGVHFFPANAEAGELGDHIRRWIGDIRAGTVTVKPPVANWKKSAQAVLAILD</sequence>
<protein>
    <submittedName>
        <fullName evidence="2">Glycosyltransferase family 1 protein</fullName>
    </submittedName>
</protein>
<organism evidence="2 3">
    <name type="scientific">Sphingomonas sanxanigenens</name>
    <dbReference type="NCBI Taxonomy" id="397260"/>
    <lineage>
        <taxon>Bacteria</taxon>
        <taxon>Pseudomonadati</taxon>
        <taxon>Pseudomonadota</taxon>
        <taxon>Alphaproteobacteria</taxon>
        <taxon>Sphingomonadales</taxon>
        <taxon>Sphingomonadaceae</taxon>
        <taxon>Sphingomonas</taxon>
    </lineage>
</organism>